<dbReference type="SUPFAM" id="SSF46626">
    <property type="entry name" value="Cytochrome c"/>
    <property type="match status" value="1"/>
</dbReference>
<dbReference type="GO" id="GO:0009055">
    <property type="term" value="F:electron transfer activity"/>
    <property type="evidence" value="ECO:0007669"/>
    <property type="project" value="InterPro"/>
</dbReference>
<evidence type="ECO:0008006" key="3">
    <source>
        <dbReference type="Google" id="ProtNLM"/>
    </source>
</evidence>
<accession>V6S870</accession>
<gene>
    <name evidence="1" type="ORF">Q767_13615</name>
</gene>
<organism evidence="1 2">
    <name type="scientific">Flavobacterium enshiense DK69</name>
    <dbReference type="NCBI Taxonomy" id="1107311"/>
    <lineage>
        <taxon>Bacteria</taxon>
        <taxon>Pseudomonadati</taxon>
        <taxon>Bacteroidota</taxon>
        <taxon>Flavobacteriia</taxon>
        <taxon>Flavobacteriales</taxon>
        <taxon>Flavobacteriaceae</taxon>
        <taxon>Flavobacterium</taxon>
    </lineage>
</organism>
<dbReference type="OrthoDB" id="9786191at2"/>
<dbReference type="STRING" id="1107311.Q767_13615"/>
<dbReference type="EMBL" id="JRLZ01000017">
    <property type="protein sequence ID" value="KGO93978.1"/>
    <property type="molecule type" value="Genomic_DNA"/>
</dbReference>
<evidence type="ECO:0000313" key="2">
    <source>
        <dbReference type="Proteomes" id="UP000030149"/>
    </source>
</evidence>
<name>V6S870_9FLAO</name>
<dbReference type="PATRIC" id="fig|1107311.3.peg.1710"/>
<dbReference type="GO" id="GO:0020037">
    <property type="term" value="F:heme binding"/>
    <property type="evidence" value="ECO:0007669"/>
    <property type="project" value="InterPro"/>
</dbReference>
<dbReference type="InterPro" id="IPR036909">
    <property type="entry name" value="Cyt_c-like_dom_sf"/>
</dbReference>
<dbReference type="Proteomes" id="UP000030149">
    <property type="component" value="Unassembled WGS sequence"/>
</dbReference>
<reference evidence="1 2" key="2">
    <citation type="journal article" date="2015" name="Stand. Genomic Sci.">
        <title>High quality draft genomic sequence of Flavobacterium enshiense DK69(T) and comparison among Flavobacterium genomes.</title>
        <authorList>
            <person name="Zeng Z."/>
            <person name="Chen C."/>
            <person name="Du H."/>
            <person name="Wang G."/>
            <person name="Li M."/>
        </authorList>
    </citation>
    <scope>NUCLEOTIDE SEQUENCE [LARGE SCALE GENOMIC DNA]</scope>
    <source>
        <strain evidence="1 2">DK69</strain>
    </source>
</reference>
<dbReference type="PROSITE" id="PS51257">
    <property type="entry name" value="PROKAR_LIPOPROTEIN"/>
    <property type="match status" value="1"/>
</dbReference>
<keyword evidence="2" id="KW-1185">Reference proteome</keyword>
<protein>
    <recommendedName>
        <fullName evidence="3">Cytochrome c domain-containing protein</fullName>
    </recommendedName>
</protein>
<dbReference type="AlphaFoldDB" id="V6S870"/>
<sequence>MNISKSIVVGIFAVASLSCTNDSESDLIDNNTDEVTYNGTVKTIITQNCINCHSQPPQNDAPMSLITYDDVKNAVLTRGLIARISSNDPAFWMPRDGQRLPQSQINQIIAWKDANFPE</sequence>
<evidence type="ECO:0000313" key="1">
    <source>
        <dbReference type="EMBL" id="KGO93978.1"/>
    </source>
</evidence>
<dbReference type="RefSeq" id="WP_023573732.1">
    <property type="nucleotide sequence ID" value="NZ_AVCS01000011.1"/>
</dbReference>
<reference evidence="2" key="1">
    <citation type="submission" date="2013-09" db="EMBL/GenBank/DDBJ databases">
        <authorList>
            <person name="Zeng Z."/>
            <person name="Chen C."/>
        </authorList>
    </citation>
    <scope>NUCLEOTIDE SEQUENCE [LARGE SCALE GENOMIC DNA]</scope>
    <source>
        <strain evidence="2">DK69</strain>
    </source>
</reference>
<proteinExistence type="predicted"/>
<comment type="caution">
    <text evidence="1">The sequence shown here is derived from an EMBL/GenBank/DDBJ whole genome shotgun (WGS) entry which is preliminary data.</text>
</comment>
<dbReference type="eggNOG" id="COG2010">
    <property type="taxonomic scope" value="Bacteria"/>
</dbReference>